<dbReference type="RefSeq" id="WP_382349735.1">
    <property type="nucleotide sequence ID" value="NZ_JBHSMC010000010.1"/>
</dbReference>
<feature type="domain" description="D-isomer specific 2-hydroxyacid dehydrogenase NAD-binding" evidence="6">
    <location>
        <begin position="108"/>
        <end position="284"/>
    </location>
</feature>
<evidence type="ECO:0000256" key="3">
    <source>
        <dbReference type="ARBA" id="ARBA00023027"/>
    </source>
</evidence>
<dbReference type="SUPFAM" id="SSF51735">
    <property type="entry name" value="NAD(P)-binding Rossmann-fold domains"/>
    <property type="match status" value="1"/>
</dbReference>
<dbReference type="PANTHER" id="PTHR42789">
    <property type="entry name" value="D-ISOMER SPECIFIC 2-HYDROXYACID DEHYDROGENASE FAMILY PROTEIN (AFU_ORTHOLOGUE AFUA_6G10090)"/>
    <property type="match status" value="1"/>
</dbReference>
<dbReference type="SUPFAM" id="SSF52283">
    <property type="entry name" value="Formate/glycerate dehydrogenase catalytic domain-like"/>
    <property type="match status" value="1"/>
</dbReference>
<dbReference type="CDD" id="cd12173">
    <property type="entry name" value="PGDH_4"/>
    <property type="match status" value="1"/>
</dbReference>
<dbReference type="GO" id="GO:0016491">
    <property type="term" value="F:oxidoreductase activity"/>
    <property type="evidence" value="ECO:0007669"/>
    <property type="project" value="UniProtKB-KW"/>
</dbReference>
<dbReference type="Pfam" id="PF00389">
    <property type="entry name" value="2-Hacid_dh"/>
    <property type="match status" value="1"/>
</dbReference>
<dbReference type="EC" id="1.1.1.-" evidence="7"/>
<protein>
    <submittedName>
        <fullName evidence="7">Hydroxyacid dehydrogenase</fullName>
        <ecNumber evidence="7">1.1.1.-</ecNumber>
    </submittedName>
</protein>
<keyword evidence="2 4" id="KW-0560">Oxidoreductase</keyword>
<dbReference type="InterPro" id="IPR036291">
    <property type="entry name" value="NAD(P)-bd_dom_sf"/>
</dbReference>
<accession>A0ABW0LJF2</accession>
<reference evidence="8" key="1">
    <citation type="journal article" date="2019" name="Int. J. Syst. Evol. Microbiol.">
        <title>The Global Catalogue of Microorganisms (GCM) 10K type strain sequencing project: providing services to taxonomists for standard genome sequencing and annotation.</title>
        <authorList>
            <consortium name="The Broad Institute Genomics Platform"/>
            <consortium name="The Broad Institute Genome Sequencing Center for Infectious Disease"/>
            <person name="Wu L."/>
            <person name="Ma J."/>
        </authorList>
    </citation>
    <scope>NUCLEOTIDE SEQUENCE [LARGE SCALE GENOMIC DNA]</scope>
    <source>
        <strain evidence="8">CGMCC 1.12237</strain>
    </source>
</reference>
<name>A0ABW0LJF2_9BACI</name>
<dbReference type="InterPro" id="IPR006139">
    <property type="entry name" value="D-isomer_2_OHA_DH_cat_dom"/>
</dbReference>
<dbReference type="PROSITE" id="PS00670">
    <property type="entry name" value="D_2_HYDROXYACID_DH_2"/>
    <property type="match status" value="1"/>
</dbReference>
<dbReference type="PROSITE" id="PS00671">
    <property type="entry name" value="D_2_HYDROXYACID_DH_3"/>
    <property type="match status" value="1"/>
</dbReference>
<evidence type="ECO:0000259" key="6">
    <source>
        <dbReference type="Pfam" id="PF02826"/>
    </source>
</evidence>
<dbReference type="Gene3D" id="3.40.50.720">
    <property type="entry name" value="NAD(P)-binding Rossmann-like Domain"/>
    <property type="match status" value="2"/>
</dbReference>
<evidence type="ECO:0000256" key="1">
    <source>
        <dbReference type="ARBA" id="ARBA00005854"/>
    </source>
</evidence>
<sequence length="315" mass="34833">MKIVITEFNWPSGNLLLQEKGWQVVYDPELWTNREKLQSELKDADAIIVRNQTKVDVELIHSAPRLKVIGRLGVGLDNIDLEATAQRGIVTVFGKNANATSVAEYVIGSIFQFSRKIRDASHDVKAGGWNRKAFTGVELFGKTLGLIGVGEISHRVAIRAKALGMNVIGYDPFVAPYDFPVMESGIQLMEYEAVVQNADFLSLHVPLTRGTKNLISEHTLHRMKSTSIIINSSRGGIINEFDLFHALKNNKIEGAILDVLEDEPPNENHPLLTLENCIITPHIAGLTEESQSRTSELVSKAVISELEGKVSLCRV</sequence>
<gene>
    <name evidence="7" type="ORF">ACFPM4_07660</name>
</gene>
<evidence type="ECO:0000256" key="4">
    <source>
        <dbReference type="RuleBase" id="RU003719"/>
    </source>
</evidence>
<dbReference type="InterPro" id="IPR029753">
    <property type="entry name" value="D-isomer_DH_CS"/>
</dbReference>
<dbReference type="InterPro" id="IPR050857">
    <property type="entry name" value="D-2-hydroxyacid_DH"/>
</dbReference>
<evidence type="ECO:0000256" key="2">
    <source>
        <dbReference type="ARBA" id="ARBA00023002"/>
    </source>
</evidence>
<keyword evidence="3" id="KW-0520">NAD</keyword>
<dbReference type="Pfam" id="PF02826">
    <property type="entry name" value="2-Hacid_dh_C"/>
    <property type="match status" value="1"/>
</dbReference>
<dbReference type="PANTHER" id="PTHR42789:SF1">
    <property type="entry name" value="D-ISOMER SPECIFIC 2-HYDROXYACID DEHYDROGENASE FAMILY PROTEIN (AFU_ORTHOLOGUE AFUA_6G10090)"/>
    <property type="match status" value="1"/>
</dbReference>
<dbReference type="EMBL" id="JBHSMC010000010">
    <property type="protein sequence ID" value="MFC5464626.1"/>
    <property type="molecule type" value="Genomic_DNA"/>
</dbReference>
<evidence type="ECO:0000313" key="8">
    <source>
        <dbReference type="Proteomes" id="UP001596147"/>
    </source>
</evidence>
<keyword evidence="8" id="KW-1185">Reference proteome</keyword>
<dbReference type="InterPro" id="IPR006140">
    <property type="entry name" value="D-isomer_DH_NAD-bd"/>
</dbReference>
<organism evidence="7 8">
    <name type="scientific">Lederbergia graminis</name>
    <dbReference type="NCBI Taxonomy" id="735518"/>
    <lineage>
        <taxon>Bacteria</taxon>
        <taxon>Bacillati</taxon>
        <taxon>Bacillota</taxon>
        <taxon>Bacilli</taxon>
        <taxon>Bacillales</taxon>
        <taxon>Bacillaceae</taxon>
        <taxon>Lederbergia</taxon>
    </lineage>
</organism>
<feature type="domain" description="D-isomer specific 2-hydroxyacid dehydrogenase catalytic" evidence="5">
    <location>
        <begin position="16"/>
        <end position="310"/>
    </location>
</feature>
<comment type="similarity">
    <text evidence="1 4">Belongs to the D-isomer specific 2-hydroxyacid dehydrogenase family.</text>
</comment>
<comment type="caution">
    <text evidence="7">The sequence shown here is derived from an EMBL/GenBank/DDBJ whole genome shotgun (WGS) entry which is preliminary data.</text>
</comment>
<proteinExistence type="inferred from homology"/>
<dbReference type="Proteomes" id="UP001596147">
    <property type="component" value="Unassembled WGS sequence"/>
</dbReference>
<evidence type="ECO:0000259" key="5">
    <source>
        <dbReference type="Pfam" id="PF00389"/>
    </source>
</evidence>
<evidence type="ECO:0000313" key="7">
    <source>
        <dbReference type="EMBL" id="MFC5464626.1"/>
    </source>
</evidence>